<organism evidence="4 5">
    <name type="scientific">Candidatus Tremblayella phenacoccinincola</name>
    <dbReference type="NCBI Taxonomy" id="1010676"/>
    <lineage>
        <taxon>Bacteria</taxon>
        <taxon>Pseudomonadati</taxon>
        <taxon>Pseudomonadota</taxon>
        <taxon>Betaproteobacteria</taxon>
        <taxon>Candidatus Tremblayella</taxon>
    </lineage>
</organism>
<proteinExistence type="inferred from homology"/>
<comment type="caution">
    <text evidence="4">The sequence shown here is derived from an EMBL/GenBank/DDBJ whole genome shotgun (WGS) entry which is preliminary data.</text>
</comment>
<reference evidence="4 5" key="1">
    <citation type="journal article" date="2017" name="ISME J.">
        <title>Tremblaya phenacola PPER: an evolutionary beta-gammaproteobacterium collage.</title>
        <authorList>
            <person name="Gil R."/>
            <person name="Vargas-Chavez C."/>
            <person name="Lopez-Madrigal S."/>
            <person name="Santos-Garcia D."/>
            <person name="Latorre A."/>
            <person name="Moya A."/>
        </authorList>
    </citation>
    <scope>NUCLEOTIDE SEQUENCE [LARGE SCALE GENOMIC DNA]</scope>
    <source>
        <strain evidence="4 5">PPER</strain>
    </source>
</reference>
<keyword evidence="1 3" id="KW-0963">Cytoplasm</keyword>
<keyword evidence="2 3" id="KW-0694">RNA-binding</keyword>
<protein>
    <recommendedName>
        <fullName evidence="3">SsrA-binding protein</fullName>
    </recommendedName>
    <alternativeName>
        <fullName evidence="3">Small protein B</fullName>
    </alternativeName>
</protein>
<dbReference type="GO" id="GO:0003723">
    <property type="term" value="F:RNA binding"/>
    <property type="evidence" value="ECO:0007669"/>
    <property type="project" value="UniProtKB-UniRule"/>
</dbReference>
<evidence type="ECO:0000256" key="2">
    <source>
        <dbReference type="ARBA" id="ARBA00022884"/>
    </source>
</evidence>
<dbReference type="GO" id="GO:0005829">
    <property type="term" value="C:cytosol"/>
    <property type="evidence" value="ECO:0007669"/>
    <property type="project" value="TreeGrafter"/>
</dbReference>
<dbReference type="EMBL" id="MKGN01000001">
    <property type="protein sequence ID" value="PHN16364.1"/>
    <property type="molecule type" value="Genomic_DNA"/>
</dbReference>
<evidence type="ECO:0000256" key="3">
    <source>
        <dbReference type="HAMAP-Rule" id="MF_00023"/>
    </source>
</evidence>
<dbReference type="NCBIfam" id="TIGR00086">
    <property type="entry name" value="smpB"/>
    <property type="match status" value="1"/>
</dbReference>
<dbReference type="OrthoDB" id="9805462at2"/>
<dbReference type="PANTHER" id="PTHR30308">
    <property type="entry name" value="TMRNA-BINDING COMPONENT OF TRANS-TRANSLATION TAGGING COMPLEX"/>
    <property type="match status" value="1"/>
</dbReference>
<dbReference type="PROSITE" id="PS01317">
    <property type="entry name" value="SSRP"/>
    <property type="match status" value="1"/>
</dbReference>
<dbReference type="InterPro" id="IPR023620">
    <property type="entry name" value="SmpB"/>
</dbReference>
<evidence type="ECO:0000313" key="4">
    <source>
        <dbReference type="EMBL" id="PHN16364.1"/>
    </source>
</evidence>
<comment type="similarity">
    <text evidence="3">Belongs to the SmpB family.</text>
</comment>
<evidence type="ECO:0000313" key="5">
    <source>
        <dbReference type="Proteomes" id="UP000222818"/>
    </source>
</evidence>
<dbReference type="HAMAP" id="MF_00023">
    <property type="entry name" value="SmpB"/>
    <property type="match status" value="1"/>
</dbReference>
<dbReference type="GO" id="GO:0070930">
    <property type="term" value="P:trans-translation-dependent protein tagging"/>
    <property type="evidence" value="ECO:0007669"/>
    <property type="project" value="TreeGrafter"/>
</dbReference>
<evidence type="ECO:0000256" key="1">
    <source>
        <dbReference type="ARBA" id="ARBA00022490"/>
    </source>
</evidence>
<dbReference type="NCBIfam" id="NF003843">
    <property type="entry name" value="PRK05422.1"/>
    <property type="match status" value="1"/>
</dbReference>
<dbReference type="PANTHER" id="PTHR30308:SF2">
    <property type="entry name" value="SSRA-BINDING PROTEIN"/>
    <property type="match status" value="1"/>
</dbReference>
<comment type="subcellular location">
    <subcellularLocation>
        <location evidence="3">Cytoplasm</location>
    </subcellularLocation>
    <text evidence="3">The tmRNA-SmpB complex associates with stalled 70S ribosomes.</text>
</comment>
<gene>
    <name evidence="3 4" type="primary">smpB</name>
    <name evidence="4" type="ORF">TPPER_00010</name>
</gene>
<accession>A0A2G0V7B0</accession>
<dbReference type="SUPFAM" id="SSF74982">
    <property type="entry name" value="Small protein B (SmpB)"/>
    <property type="match status" value="1"/>
</dbReference>
<dbReference type="InterPro" id="IPR020081">
    <property type="entry name" value="SsrA-bd_prot_CS"/>
</dbReference>
<comment type="function">
    <text evidence="3">Required for rescue of stalled ribosomes mediated by trans-translation. Binds to transfer-messenger RNA (tmRNA), required for stable association of tmRNA with ribosomes. tmRNA and SmpB together mimic tRNA shape, replacing the anticodon stem-loop with SmpB. tmRNA is encoded by the ssrA gene; the 2 termini fold to resemble tRNA(Ala) and it encodes a 'tag peptide', a short internal open reading frame. During trans-translation Ala-aminoacylated tmRNA acts like a tRNA, entering the A-site of stalled ribosomes, displacing the stalled mRNA. The ribosome then switches to translate the ORF on the tmRNA; the nascent peptide is terminated with the 'tag peptide' encoded by the tmRNA and targeted for degradation. The ribosome is freed to recommence translation, which seems to be the essential function of trans-translation.</text>
</comment>
<dbReference type="Proteomes" id="UP000222818">
    <property type="component" value="Unassembled WGS sequence"/>
</dbReference>
<dbReference type="GO" id="GO:0070929">
    <property type="term" value="P:trans-translation"/>
    <property type="evidence" value="ECO:0007669"/>
    <property type="project" value="UniProtKB-UniRule"/>
</dbReference>
<dbReference type="AlphaFoldDB" id="A0A2G0V7B0"/>
<dbReference type="Pfam" id="PF01668">
    <property type="entry name" value="SmpB"/>
    <property type="match status" value="1"/>
</dbReference>
<dbReference type="Gene3D" id="2.40.280.10">
    <property type="match status" value="1"/>
</dbReference>
<dbReference type="InterPro" id="IPR000037">
    <property type="entry name" value="SsrA-bd_prot"/>
</dbReference>
<name>A0A2G0V7B0_9PROT</name>
<sequence>MDVLKSLMYINLIIKNNKIPFQYYVEKRFEAGISLQGWEVKALRFKKANINNSYVYIKECEAYIVGSSFQSLYYISCSDITYEPLRTRKLLLTKKELTLLYGSVYKHKGYSIVVESLYWKGSWCKASIVLVKGKKDYDKRSDLKKDMQVSCLSDTY</sequence>
<dbReference type="RefSeq" id="WP_099336767.1">
    <property type="nucleotide sequence ID" value="NZ_MKGN01000001.1"/>
</dbReference>
<keyword evidence="5" id="KW-1185">Reference proteome</keyword>